<sequence>MKPIYLDLSGVAEALSLSPTTVQKMVREKTFPEPRLLSGRRVAWLVREVEEWADARPIADLLPPPNTGRQK</sequence>
<dbReference type="Proteomes" id="UP000544134">
    <property type="component" value="Unassembled WGS sequence"/>
</dbReference>
<keyword evidence="2" id="KW-1185">Reference proteome</keyword>
<reference evidence="1 2" key="1">
    <citation type="submission" date="2020-04" db="EMBL/GenBank/DDBJ databases">
        <title>Paraburkholderia sp. RP-4-7 isolated from soil.</title>
        <authorList>
            <person name="Dahal R.H."/>
        </authorList>
    </citation>
    <scope>NUCLEOTIDE SEQUENCE [LARGE SCALE GENOMIC DNA]</scope>
    <source>
        <strain evidence="1 2">RP-4-7</strain>
    </source>
</reference>
<dbReference type="AlphaFoldDB" id="A0A848IIF7"/>
<evidence type="ECO:0000313" key="1">
    <source>
        <dbReference type="EMBL" id="NML99654.1"/>
    </source>
</evidence>
<dbReference type="EMBL" id="JABBGJ010000017">
    <property type="protein sequence ID" value="NML99654.1"/>
    <property type="molecule type" value="Genomic_DNA"/>
</dbReference>
<dbReference type="Pfam" id="PF05930">
    <property type="entry name" value="Phage_AlpA"/>
    <property type="match status" value="1"/>
</dbReference>
<dbReference type="SUPFAM" id="SSF46955">
    <property type="entry name" value="Putative DNA-binding domain"/>
    <property type="match status" value="1"/>
</dbReference>
<accession>A0A848IIF7</accession>
<proteinExistence type="predicted"/>
<protein>
    <submittedName>
        <fullName evidence="1">AlpA family phage regulatory protein</fullName>
    </submittedName>
</protein>
<dbReference type="InterPro" id="IPR009061">
    <property type="entry name" value="DNA-bd_dom_put_sf"/>
</dbReference>
<dbReference type="InterPro" id="IPR010260">
    <property type="entry name" value="AlpA"/>
</dbReference>
<organism evidence="1 2">
    <name type="scientific">Paraburkholderia polaris</name>
    <dbReference type="NCBI Taxonomy" id="2728848"/>
    <lineage>
        <taxon>Bacteria</taxon>
        <taxon>Pseudomonadati</taxon>
        <taxon>Pseudomonadota</taxon>
        <taxon>Betaproteobacteria</taxon>
        <taxon>Burkholderiales</taxon>
        <taxon>Burkholderiaceae</taxon>
        <taxon>Paraburkholderia</taxon>
    </lineage>
</organism>
<dbReference type="Gene3D" id="1.10.238.160">
    <property type="match status" value="1"/>
</dbReference>
<evidence type="ECO:0000313" key="2">
    <source>
        <dbReference type="Proteomes" id="UP000544134"/>
    </source>
</evidence>
<gene>
    <name evidence="1" type="ORF">HHL24_17140</name>
</gene>
<comment type="caution">
    <text evidence="1">The sequence shown here is derived from an EMBL/GenBank/DDBJ whole genome shotgun (WGS) entry which is preliminary data.</text>
</comment>
<name>A0A848IIF7_9BURK</name>